<dbReference type="AlphaFoldDB" id="A0AA39M1D1"/>
<feature type="coiled-coil region" evidence="1">
    <location>
        <begin position="254"/>
        <end position="281"/>
    </location>
</feature>
<feature type="compositionally biased region" description="Low complexity" evidence="2">
    <location>
        <begin position="31"/>
        <end position="46"/>
    </location>
</feature>
<proteinExistence type="predicted"/>
<keyword evidence="4" id="KW-1185">Reference proteome</keyword>
<protein>
    <submittedName>
        <fullName evidence="3">Uncharacterized protein</fullName>
    </submittedName>
</protein>
<reference evidence="3" key="1">
    <citation type="submission" date="2023-06" db="EMBL/GenBank/DDBJ databases">
        <title>Genomic analysis of the entomopathogenic nematode Steinernema hermaphroditum.</title>
        <authorList>
            <person name="Schwarz E.M."/>
            <person name="Heppert J.K."/>
            <person name="Baniya A."/>
            <person name="Schwartz H.T."/>
            <person name="Tan C.-H."/>
            <person name="Antoshechkin I."/>
            <person name="Sternberg P.W."/>
            <person name="Goodrich-Blair H."/>
            <person name="Dillman A.R."/>
        </authorList>
    </citation>
    <scope>NUCLEOTIDE SEQUENCE</scope>
    <source>
        <strain evidence="3">PS9179</strain>
        <tissue evidence="3">Whole animal</tissue>
    </source>
</reference>
<feature type="region of interest" description="Disordered" evidence="2">
    <location>
        <begin position="324"/>
        <end position="374"/>
    </location>
</feature>
<feature type="compositionally biased region" description="Basic and acidic residues" evidence="2">
    <location>
        <begin position="131"/>
        <end position="140"/>
    </location>
</feature>
<name>A0AA39M1D1_9BILA</name>
<feature type="compositionally biased region" description="Low complexity" evidence="2">
    <location>
        <begin position="112"/>
        <end position="124"/>
    </location>
</feature>
<gene>
    <name evidence="3" type="ORF">QR680_012786</name>
</gene>
<keyword evidence="1" id="KW-0175">Coiled coil</keyword>
<sequence>MPIADEGPAEESVAIAALEGAEEGRPESSEAEAASPPTSPASSTTSELHRRLNRAVGDTLVDAEFSDSVFNSPSRMQPEAKSGANDGDATKEAVDSENEGTPKLRRSSRLIAAPSNGNASAAPESGRRRRPEASSGDKKKTTPRNGVPKKRKASVNSVASDLSNMGMPLLEAADPIEEHATTAATATAELEETTDSNLAQLLAAFVGSNGVEKAEVTDGEDDDEEPYMVPLMTPPPTLTACVDDSDDDCNCRCCRKMERHIASLSEQMAEMMNLLQKLVRQQKPQFPAVTLKDALSPLSKQPLPRQKEAVTSFPKTIFRPASKDEISQQCSSTSSALSRRSRNTASADKRCHSGSKKPKLSEDDDDQSGFAHFNDDGTPTQKYLWFAGSIMRHPTMIVTVRKLRNIGPANALFRSSSTELIIEILHSMTKAGLLRCLNKNAQSKMDLQFEKVANVPAEALEPFDLNIDEYLKKCRIPC</sequence>
<feature type="region of interest" description="Disordered" evidence="2">
    <location>
        <begin position="1"/>
        <end position="160"/>
    </location>
</feature>
<evidence type="ECO:0000256" key="2">
    <source>
        <dbReference type="SAM" id="MobiDB-lite"/>
    </source>
</evidence>
<accession>A0AA39M1D1</accession>
<organism evidence="3 4">
    <name type="scientific">Steinernema hermaphroditum</name>
    <dbReference type="NCBI Taxonomy" id="289476"/>
    <lineage>
        <taxon>Eukaryota</taxon>
        <taxon>Metazoa</taxon>
        <taxon>Ecdysozoa</taxon>
        <taxon>Nematoda</taxon>
        <taxon>Chromadorea</taxon>
        <taxon>Rhabditida</taxon>
        <taxon>Tylenchina</taxon>
        <taxon>Panagrolaimomorpha</taxon>
        <taxon>Strongyloidoidea</taxon>
        <taxon>Steinernematidae</taxon>
        <taxon>Steinernema</taxon>
    </lineage>
</organism>
<evidence type="ECO:0000313" key="3">
    <source>
        <dbReference type="EMBL" id="KAK0416990.1"/>
    </source>
</evidence>
<comment type="caution">
    <text evidence="3">The sequence shown here is derived from an EMBL/GenBank/DDBJ whole genome shotgun (WGS) entry which is preliminary data.</text>
</comment>
<evidence type="ECO:0000256" key="1">
    <source>
        <dbReference type="SAM" id="Coils"/>
    </source>
</evidence>
<dbReference type="Proteomes" id="UP001175271">
    <property type="component" value="Unassembled WGS sequence"/>
</dbReference>
<dbReference type="EMBL" id="JAUCMV010000002">
    <property type="protein sequence ID" value="KAK0416990.1"/>
    <property type="molecule type" value="Genomic_DNA"/>
</dbReference>
<evidence type="ECO:0000313" key="4">
    <source>
        <dbReference type="Proteomes" id="UP001175271"/>
    </source>
</evidence>
<feature type="compositionally biased region" description="Low complexity" evidence="2">
    <location>
        <begin position="331"/>
        <end position="346"/>
    </location>
</feature>